<evidence type="ECO:0000256" key="1">
    <source>
        <dbReference type="SAM" id="MobiDB-lite"/>
    </source>
</evidence>
<proteinExistence type="predicted"/>
<name>A0A8X8ZH58_SALSN</name>
<dbReference type="Proteomes" id="UP000298416">
    <property type="component" value="Unassembled WGS sequence"/>
</dbReference>
<feature type="compositionally biased region" description="Low complexity" evidence="1">
    <location>
        <begin position="326"/>
        <end position="342"/>
    </location>
</feature>
<sequence length="394" mass="40677">MAGSHEGSNKDGNGDLPDGREGGIPDLSDEGEGRDGDGTSADEVEERGGIPDLSDEGEGKDSDGTSADEVEERGGIPDLEDEDEGGDGDLADGGEDEGREDSRSEINSEMSDGFNSISSVLIHLGQSFNGRKSFSILILPSPTNNRDVRDRRRRPCTAKKLTVSKTSPPWNTAVSASVWLLPSLELVRSCPDVTKGWLPRPETTLLPLFWTTVLDGAPLRPTRKGRLLLFTTPLTVLSGTPPLMGKNWLFFENGRLLVSELATIPATALPDGFEPPRMSCMEKGKCRSIAGNFTGAGTGNSSGGGGGVAATLVAGEAVVSGGASESPTSGTGAMTGAGSSETGATTSLVAGEVVVSGGASKLGIDVTAALVAEATCRLRLCGGDVPLRGRYRVG</sequence>
<feature type="compositionally biased region" description="Acidic residues" evidence="1">
    <location>
        <begin position="78"/>
        <end position="99"/>
    </location>
</feature>
<evidence type="ECO:0000313" key="2">
    <source>
        <dbReference type="EMBL" id="KAG6404666.1"/>
    </source>
</evidence>
<reference evidence="2" key="1">
    <citation type="submission" date="2018-01" db="EMBL/GenBank/DDBJ databases">
        <authorList>
            <person name="Mao J.F."/>
        </authorList>
    </citation>
    <scope>NUCLEOTIDE SEQUENCE</scope>
    <source>
        <strain evidence="2">Huo1</strain>
        <tissue evidence="2">Leaf</tissue>
    </source>
</reference>
<comment type="caution">
    <text evidence="2">The sequence shown here is derived from an EMBL/GenBank/DDBJ whole genome shotgun (WGS) entry which is preliminary data.</text>
</comment>
<protein>
    <submittedName>
        <fullName evidence="2">Uncharacterized protein</fullName>
    </submittedName>
</protein>
<feature type="region of interest" description="Disordered" evidence="1">
    <location>
        <begin position="1"/>
        <end position="111"/>
    </location>
</feature>
<evidence type="ECO:0000313" key="3">
    <source>
        <dbReference type="Proteomes" id="UP000298416"/>
    </source>
</evidence>
<dbReference type="EMBL" id="PNBA02000013">
    <property type="protein sequence ID" value="KAG6404666.1"/>
    <property type="molecule type" value="Genomic_DNA"/>
</dbReference>
<accession>A0A8X8ZH58</accession>
<reference evidence="2" key="2">
    <citation type="submission" date="2020-08" db="EMBL/GenBank/DDBJ databases">
        <title>Plant Genome Project.</title>
        <authorList>
            <person name="Zhang R.-G."/>
        </authorList>
    </citation>
    <scope>NUCLEOTIDE SEQUENCE</scope>
    <source>
        <strain evidence="2">Huo1</strain>
        <tissue evidence="2">Leaf</tissue>
    </source>
</reference>
<dbReference type="AlphaFoldDB" id="A0A8X8ZH58"/>
<feature type="region of interest" description="Disordered" evidence="1">
    <location>
        <begin position="321"/>
        <end position="342"/>
    </location>
</feature>
<feature type="compositionally biased region" description="Basic and acidic residues" evidence="1">
    <location>
        <begin position="7"/>
        <end position="23"/>
    </location>
</feature>
<keyword evidence="3" id="KW-1185">Reference proteome</keyword>
<gene>
    <name evidence="2" type="ORF">SASPL_136919</name>
</gene>
<organism evidence="2">
    <name type="scientific">Salvia splendens</name>
    <name type="common">Scarlet sage</name>
    <dbReference type="NCBI Taxonomy" id="180675"/>
    <lineage>
        <taxon>Eukaryota</taxon>
        <taxon>Viridiplantae</taxon>
        <taxon>Streptophyta</taxon>
        <taxon>Embryophyta</taxon>
        <taxon>Tracheophyta</taxon>
        <taxon>Spermatophyta</taxon>
        <taxon>Magnoliopsida</taxon>
        <taxon>eudicotyledons</taxon>
        <taxon>Gunneridae</taxon>
        <taxon>Pentapetalae</taxon>
        <taxon>asterids</taxon>
        <taxon>lamiids</taxon>
        <taxon>Lamiales</taxon>
        <taxon>Lamiaceae</taxon>
        <taxon>Nepetoideae</taxon>
        <taxon>Mentheae</taxon>
        <taxon>Salviinae</taxon>
        <taxon>Salvia</taxon>
        <taxon>Salvia subgen. Calosphace</taxon>
        <taxon>core Calosphace</taxon>
    </lineage>
</organism>